<dbReference type="STRING" id="1265.SAMN02910280_2428"/>
<sequence>METPVYDFLVDYAEKNGLRAHMPGHKGRSPENRLAELFRLDITEIAGADSLFEADGIIAQSERNTATLYGSAAAAFSAGGSTLCIQAMLAIIKMEGRRIIAARNVHRAFLNAAALLGLDVQWVLPRYSGGILSGELALPDVEAALAASTEPACLYITSPDYTGRLADTAALAELCHRYGARLIVDNAHGAHLAFFEKNIHPIALGADLCCDSAHKMLPALTGAAVLHTSREEYAPLLKQAMSLFGSTSPSYLIIASLDLCNRYIAEDIRGDIAAALPLIAELKSSFAERLIFAEGDPFHITVRAAESGFCGTELAELLRSSGVECEYADDELLVLLMSPFSDECDFRRLRTALESAVSGASVREKGHRDISVKLPRMACAIREAAFAPAEEIAVEAAEGRICASVKVPCPPAVPIAVSGEMIDRDCIEIFRQYGIKTVLVLRER</sequence>
<dbReference type="InterPro" id="IPR000310">
    <property type="entry name" value="Orn/Lys/Arg_deCO2ase_major_dom"/>
</dbReference>
<dbReference type="Gene3D" id="3.40.640.10">
    <property type="entry name" value="Type I PLP-dependent aspartate aminotransferase-like (Major domain)"/>
    <property type="match status" value="1"/>
</dbReference>
<evidence type="ECO:0000313" key="9">
    <source>
        <dbReference type="Proteomes" id="UP000245720"/>
    </source>
</evidence>
<dbReference type="InterPro" id="IPR015421">
    <property type="entry name" value="PyrdxlP-dep_Trfase_major"/>
</dbReference>
<evidence type="ECO:0000313" key="8">
    <source>
        <dbReference type="EMBL" id="PWJ12689.1"/>
    </source>
</evidence>
<keyword evidence="3" id="KW-0210">Decarboxylase</keyword>
<dbReference type="Gene3D" id="3.90.100.10">
    <property type="entry name" value="Orn/Lys/Arg decarboxylase, C-terminal domain"/>
    <property type="match status" value="1"/>
</dbReference>
<accession>A0A315XYJ7</accession>
<comment type="caution">
    <text evidence="8">The sequence shown here is derived from an EMBL/GenBank/DDBJ whole genome shotgun (WGS) entry which is preliminary data.</text>
</comment>
<organism evidence="8 9">
    <name type="scientific">Ruminococcus flavefaciens</name>
    <dbReference type="NCBI Taxonomy" id="1265"/>
    <lineage>
        <taxon>Bacteria</taxon>
        <taxon>Bacillati</taxon>
        <taxon>Bacillota</taxon>
        <taxon>Clostridia</taxon>
        <taxon>Eubacteriales</taxon>
        <taxon>Oscillospiraceae</taxon>
        <taxon>Ruminococcus</taxon>
    </lineage>
</organism>
<evidence type="ECO:0000256" key="3">
    <source>
        <dbReference type="ARBA" id="ARBA00022793"/>
    </source>
</evidence>
<dbReference type="GO" id="GO:0016831">
    <property type="term" value="F:carboxy-lyase activity"/>
    <property type="evidence" value="ECO:0007669"/>
    <property type="project" value="UniProtKB-KW"/>
</dbReference>
<dbReference type="InterPro" id="IPR052357">
    <property type="entry name" value="Orn_Lys_Arg_decarboxylase-I"/>
</dbReference>
<comment type="cofactor">
    <cofactor evidence="1">
        <name>pyridoxal 5'-phosphate</name>
        <dbReference type="ChEBI" id="CHEBI:597326"/>
    </cofactor>
</comment>
<dbReference type="AlphaFoldDB" id="A0A315XYJ7"/>
<dbReference type="SUPFAM" id="SSF53383">
    <property type="entry name" value="PLP-dependent transferases"/>
    <property type="match status" value="1"/>
</dbReference>
<dbReference type="InterPro" id="IPR008286">
    <property type="entry name" value="Prn/Lys/Arg_de-COase_C"/>
</dbReference>
<evidence type="ECO:0000259" key="7">
    <source>
        <dbReference type="Pfam" id="PF03711"/>
    </source>
</evidence>
<gene>
    <name evidence="8" type="ORF">IE37_01772</name>
</gene>
<dbReference type="Proteomes" id="UP000245720">
    <property type="component" value="Unassembled WGS sequence"/>
</dbReference>
<dbReference type="PANTHER" id="PTHR43277">
    <property type="entry name" value="ARGININE DECARBOXYLASE"/>
    <property type="match status" value="1"/>
</dbReference>
<dbReference type="EMBL" id="QGDI01000006">
    <property type="protein sequence ID" value="PWJ12689.1"/>
    <property type="molecule type" value="Genomic_DNA"/>
</dbReference>
<evidence type="ECO:0000259" key="6">
    <source>
        <dbReference type="Pfam" id="PF01276"/>
    </source>
</evidence>
<keyword evidence="4" id="KW-0663">Pyridoxal phosphate</keyword>
<dbReference type="Pfam" id="PF01276">
    <property type="entry name" value="OKR_DC_1"/>
    <property type="match status" value="1"/>
</dbReference>
<evidence type="ECO:0000256" key="4">
    <source>
        <dbReference type="ARBA" id="ARBA00022898"/>
    </source>
</evidence>
<dbReference type="OrthoDB" id="9815233at2"/>
<dbReference type="RefSeq" id="WP_109726538.1">
    <property type="nucleotide sequence ID" value="NZ_QGDI01000006.1"/>
</dbReference>
<feature type="domain" description="Orn/Lys/Arg decarboxylase C-terminal" evidence="7">
    <location>
        <begin position="380"/>
        <end position="424"/>
    </location>
</feature>
<name>A0A315XYJ7_RUMFL</name>
<feature type="domain" description="Orn/Lys/Arg decarboxylases family 1 pyridoxal-P attachment site" evidence="6">
    <location>
        <begin position="3"/>
        <end position="265"/>
    </location>
</feature>
<evidence type="ECO:0000256" key="2">
    <source>
        <dbReference type="ARBA" id="ARBA00010671"/>
    </source>
</evidence>
<comment type="similarity">
    <text evidence="2">Belongs to the Orn/Lys/Arg decarboxylase class-I family.</text>
</comment>
<reference evidence="8 9" key="1">
    <citation type="submission" date="2018-05" db="EMBL/GenBank/DDBJ databases">
        <title>The Hungate 1000. A catalogue of reference genomes from the rumen microbiome.</title>
        <authorList>
            <person name="Kelly W."/>
        </authorList>
    </citation>
    <scope>NUCLEOTIDE SEQUENCE [LARGE SCALE GENOMIC DNA]</scope>
    <source>
        <strain evidence="8 9">SAb67</strain>
    </source>
</reference>
<dbReference type="InterPro" id="IPR015424">
    <property type="entry name" value="PyrdxlP-dep_Trfase"/>
</dbReference>
<evidence type="ECO:0000256" key="1">
    <source>
        <dbReference type="ARBA" id="ARBA00001933"/>
    </source>
</evidence>
<dbReference type="PANTHER" id="PTHR43277:SF4">
    <property type="entry name" value="ARGININE DECARBOXYLASE"/>
    <property type="match status" value="1"/>
</dbReference>
<dbReference type="Pfam" id="PF03711">
    <property type="entry name" value="OKR_DC_1_C"/>
    <property type="match status" value="1"/>
</dbReference>
<protein>
    <submittedName>
        <fullName evidence="8">Arginine/lysine/ornithine decarboxylase</fullName>
    </submittedName>
</protein>
<keyword evidence="5" id="KW-0456">Lyase</keyword>
<evidence type="ECO:0000256" key="5">
    <source>
        <dbReference type="ARBA" id="ARBA00023239"/>
    </source>
</evidence>
<proteinExistence type="inferred from homology"/>